<dbReference type="InterPro" id="IPR017938">
    <property type="entry name" value="Riboflavin_synthase-like_b-brl"/>
</dbReference>
<dbReference type="STRING" id="62928.azo1828"/>
<dbReference type="Pfam" id="PF00175">
    <property type="entry name" value="NAD_binding_1"/>
    <property type="match status" value="1"/>
</dbReference>
<dbReference type="PRINTS" id="PR00409">
    <property type="entry name" value="PHDIOXRDTASE"/>
</dbReference>
<dbReference type="GO" id="GO:0051537">
    <property type="term" value="F:2 iron, 2 sulfur cluster binding"/>
    <property type="evidence" value="ECO:0007669"/>
    <property type="project" value="UniProtKB-KW"/>
</dbReference>
<sequence length="395" mass="42429">MARRAPQASVTGQPRRGPFARSRRRAGMKAVALALAALGLAGLAFIAFLLVDGLRAVYQRRREERRQRPLRLVVRSREEVGGELLRLTLAHPRRRPLPVFEAGQHLMMTAPAGRGGGAIRRAYSLAAWHPRPTWYELGIKREAQGAMSSWAWNALLPGAVVDVSPPRGDFVVADDELDLVLIAGGIGITPMRAMLHASLARPRARRIVLLHAARHAGTLLYRGEFESLASLNPHFSYLPIVSRPDGFWRGERGRLDAHRVLAAVPTPQQARFYLCAGQALMEDLGGGLIAAGIDPARIHSEAFGAASAGGGHGQVITLEDGRRVDTAGEPSLLATLEAHGCAPPSDCRAGSCGECRMRLDAGAVRWLMAPACAVADGEILPCICQPAGDLRLRAA</sequence>
<dbReference type="InterPro" id="IPR001041">
    <property type="entry name" value="2Fe-2S_ferredoxin-type"/>
</dbReference>
<keyword evidence="2" id="KW-0408">Iron</keyword>
<dbReference type="PROSITE" id="PS51085">
    <property type="entry name" value="2FE2S_FER_2"/>
    <property type="match status" value="1"/>
</dbReference>
<evidence type="ECO:0000313" key="7">
    <source>
        <dbReference type="Proteomes" id="UP000002588"/>
    </source>
</evidence>
<dbReference type="InterPro" id="IPR050415">
    <property type="entry name" value="MRET"/>
</dbReference>
<protein>
    <submittedName>
        <fullName evidence="6">Hypothetical secreted protein</fullName>
    </submittedName>
</protein>
<dbReference type="KEGG" id="azo:azo1828"/>
<keyword evidence="2" id="KW-0411">Iron-sulfur</keyword>
<dbReference type="Proteomes" id="UP000002588">
    <property type="component" value="Chromosome"/>
</dbReference>
<evidence type="ECO:0000256" key="1">
    <source>
        <dbReference type="ARBA" id="ARBA00001974"/>
    </source>
</evidence>
<dbReference type="InterPro" id="IPR017927">
    <property type="entry name" value="FAD-bd_FR_type"/>
</dbReference>
<dbReference type="Gene3D" id="3.10.20.30">
    <property type="match status" value="1"/>
</dbReference>
<comment type="cofactor">
    <cofactor evidence="1">
        <name>FAD</name>
        <dbReference type="ChEBI" id="CHEBI:57692"/>
    </cofactor>
</comment>
<dbReference type="SUPFAM" id="SSF63380">
    <property type="entry name" value="Riboflavin synthase domain-like"/>
    <property type="match status" value="1"/>
</dbReference>
<gene>
    <name evidence="6" type="ordered locus">azo1828</name>
</gene>
<accession>A1K6J0</accession>
<proteinExistence type="predicted"/>
<dbReference type="PROSITE" id="PS51384">
    <property type="entry name" value="FAD_FR"/>
    <property type="match status" value="1"/>
</dbReference>
<dbReference type="AlphaFoldDB" id="A1K6J0"/>
<dbReference type="InterPro" id="IPR012675">
    <property type="entry name" value="Beta-grasp_dom_sf"/>
</dbReference>
<feature type="domain" description="2Fe-2S ferredoxin-type" evidence="4">
    <location>
        <begin position="314"/>
        <end position="395"/>
    </location>
</feature>
<dbReference type="InterPro" id="IPR039261">
    <property type="entry name" value="FNR_nucleotide-bd"/>
</dbReference>
<dbReference type="eggNOG" id="COG1018">
    <property type="taxonomic scope" value="Bacteria"/>
</dbReference>
<dbReference type="PANTHER" id="PTHR47354:SF5">
    <property type="entry name" value="PROTEIN RFBI"/>
    <property type="match status" value="1"/>
</dbReference>
<evidence type="ECO:0000259" key="5">
    <source>
        <dbReference type="PROSITE" id="PS51384"/>
    </source>
</evidence>
<dbReference type="HOGENOM" id="CLU_003827_17_0_4"/>
<evidence type="ECO:0000256" key="2">
    <source>
        <dbReference type="ARBA" id="ARBA00022714"/>
    </source>
</evidence>
<dbReference type="CDD" id="cd00207">
    <property type="entry name" value="fer2"/>
    <property type="match status" value="1"/>
</dbReference>
<name>A1K6J0_AZOSB</name>
<feature type="region of interest" description="Disordered" evidence="3">
    <location>
        <begin position="1"/>
        <end position="22"/>
    </location>
</feature>
<dbReference type="Gene3D" id="3.40.50.80">
    <property type="entry name" value="Nucleotide-binding domain of ferredoxin-NADP reductase (FNR) module"/>
    <property type="match status" value="1"/>
</dbReference>
<dbReference type="GO" id="GO:0016491">
    <property type="term" value="F:oxidoreductase activity"/>
    <property type="evidence" value="ECO:0007669"/>
    <property type="project" value="InterPro"/>
</dbReference>
<dbReference type="PANTHER" id="PTHR47354">
    <property type="entry name" value="NADH OXIDOREDUCTASE HCR"/>
    <property type="match status" value="1"/>
</dbReference>
<dbReference type="Gene3D" id="2.40.30.10">
    <property type="entry name" value="Translation factors"/>
    <property type="match status" value="1"/>
</dbReference>
<reference evidence="6 7" key="1">
    <citation type="journal article" date="2006" name="Nat. Biotechnol.">
        <title>Complete genome of the mutualistic, N2-fixing grass endophyte Azoarcus sp. strain BH72.</title>
        <authorList>
            <person name="Krause A."/>
            <person name="Ramakumar A."/>
            <person name="Bartels D."/>
            <person name="Battistoni F."/>
            <person name="Bekel T."/>
            <person name="Boch J."/>
            <person name="Boehm M."/>
            <person name="Friedrich F."/>
            <person name="Hurek T."/>
            <person name="Krause L."/>
            <person name="Linke B."/>
            <person name="McHardy A.C."/>
            <person name="Sarkar A."/>
            <person name="Schneiker S."/>
            <person name="Syed A.A."/>
            <person name="Thauer R."/>
            <person name="Vorhoelter F.-J."/>
            <person name="Weidner S."/>
            <person name="Puehler A."/>
            <person name="Reinhold-Hurek B."/>
            <person name="Kaiser O."/>
            <person name="Goesmann A."/>
        </authorList>
    </citation>
    <scope>NUCLEOTIDE SEQUENCE [LARGE SCALE GENOMIC DNA]</scope>
    <source>
        <strain evidence="6 7">BH72</strain>
    </source>
</reference>
<dbReference type="InterPro" id="IPR036010">
    <property type="entry name" value="2Fe-2S_ferredoxin-like_sf"/>
</dbReference>
<dbReference type="EMBL" id="AM406670">
    <property type="protein sequence ID" value="CAL94445.1"/>
    <property type="molecule type" value="Genomic_DNA"/>
</dbReference>
<feature type="domain" description="FAD-binding FR-type" evidence="5">
    <location>
        <begin position="67"/>
        <end position="173"/>
    </location>
</feature>
<keyword evidence="2" id="KW-0001">2Fe-2S</keyword>
<keyword evidence="7" id="KW-1185">Reference proteome</keyword>
<keyword evidence="2" id="KW-0479">Metal-binding</keyword>
<evidence type="ECO:0000256" key="3">
    <source>
        <dbReference type="SAM" id="MobiDB-lite"/>
    </source>
</evidence>
<organism evidence="6 7">
    <name type="scientific">Azoarcus sp. (strain BH72)</name>
    <dbReference type="NCBI Taxonomy" id="418699"/>
    <lineage>
        <taxon>Bacteria</taxon>
        <taxon>Pseudomonadati</taxon>
        <taxon>Pseudomonadota</taxon>
        <taxon>Betaproteobacteria</taxon>
        <taxon>Rhodocyclales</taxon>
        <taxon>Zoogloeaceae</taxon>
        <taxon>Azoarcus</taxon>
    </lineage>
</organism>
<dbReference type="SUPFAM" id="SSF52343">
    <property type="entry name" value="Ferredoxin reductase-like, C-terminal NADP-linked domain"/>
    <property type="match status" value="1"/>
</dbReference>
<evidence type="ECO:0000313" key="6">
    <source>
        <dbReference type="EMBL" id="CAL94445.1"/>
    </source>
</evidence>
<dbReference type="Pfam" id="PF00111">
    <property type="entry name" value="Fer2"/>
    <property type="match status" value="1"/>
</dbReference>
<dbReference type="Pfam" id="PF00970">
    <property type="entry name" value="FAD_binding_6"/>
    <property type="match status" value="1"/>
</dbReference>
<dbReference type="InterPro" id="IPR008333">
    <property type="entry name" value="Cbr1-like_FAD-bd_dom"/>
</dbReference>
<evidence type="ECO:0000259" key="4">
    <source>
        <dbReference type="PROSITE" id="PS51085"/>
    </source>
</evidence>
<dbReference type="InterPro" id="IPR001433">
    <property type="entry name" value="OxRdtase_FAD/NAD-bd"/>
</dbReference>
<dbReference type="SUPFAM" id="SSF54292">
    <property type="entry name" value="2Fe-2S ferredoxin-like"/>
    <property type="match status" value="1"/>
</dbReference>